<feature type="domain" description="Myb-like" evidence="3">
    <location>
        <begin position="225"/>
        <end position="278"/>
    </location>
</feature>
<dbReference type="InterPro" id="IPR001005">
    <property type="entry name" value="SANT/Myb"/>
</dbReference>
<evidence type="ECO:0000313" key="6">
    <source>
        <dbReference type="Proteomes" id="UP000443090"/>
    </source>
</evidence>
<feature type="region of interest" description="Disordered" evidence="2">
    <location>
        <begin position="398"/>
        <end position="511"/>
    </location>
</feature>
<dbReference type="SMART" id="SM00717">
    <property type="entry name" value="SANT"/>
    <property type="match status" value="2"/>
</dbReference>
<evidence type="ECO:0000259" key="4">
    <source>
        <dbReference type="PROSITE" id="PS51294"/>
    </source>
</evidence>
<evidence type="ECO:0000256" key="1">
    <source>
        <dbReference type="ARBA" id="ARBA00023242"/>
    </source>
</evidence>
<feature type="region of interest" description="Disordered" evidence="2">
    <location>
        <begin position="605"/>
        <end position="644"/>
    </location>
</feature>
<dbReference type="AlphaFoldDB" id="A0A8H8S530"/>
<dbReference type="Gene3D" id="1.10.246.220">
    <property type="match status" value="1"/>
</dbReference>
<feature type="region of interest" description="Disordered" evidence="2">
    <location>
        <begin position="20"/>
        <end position="125"/>
    </location>
</feature>
<accession>A0A8H8S530</accession>
<feature type="region of interest" description="Disordered" evidence="2">
    <location>
        <begin position="287"/>
        <end position="377"/>
    </location>
</feature>
<feature type="compositionally biased region" description="Polar residues" evidence="2">
    <location>
        <begin position="493"/>
        <end position="508"/>
    </location>
</feature>
<feature type="domain" description="HTH myb-type" evidence="4">
    <location>
        <begin position="225"/>
        <end position="284"/>
    </location>
</feature>
<dbReference type="PANTHER" id="PTHR46734:SF1">
    <property type="entry name" value="TELOMERIC REPEAT-BINDING FACTOR 1"/>
    <property type="match status" value="1"/>
</dbReference>
<feature type="compositionally biased region" description="Basic and acidic residues" evidence="2">
    <location>
        <begin position="80"/>
        <end position="97"/>
    </location>
</feature>
<evidence type="ECO:0000259" key="3">
    <source>
        <dbReference type="PROSITE" id="PS50090"/>
    </source>
</evidence>
<feature type="compositionally biased region" description="Polar residues" evidence="2">
    <location>
        <begin position="298"/>
        <end position="316"/>
    </location>
</feature>
<dbReference type="OrthoDB" id="608866at2759"/>
<dbReference type="PROSITE" id="PS51294">
    <property type="entry name" value="HTH_MYB"/>
    <property type="match status" value="1"/>
</dbReference>
<dbReference type="InterPro" id="IPR017930">
    <property type="entry name" value="Myb_dom"/>
</dbReference>
<dbReference type="InterPro" id="IPR052450">
    <property type="entry name" value="TRBD-Containing_Protein"/>
</dbReference>
<gene>
    <name evidence="5" type="primary">teb1</name>
    <name evidence="5" type="ORF">LOCC1_G001144</name>
</gene>
<feature type="compositionally biased region" description="Basic and acidic residues" evidence="2">
    <location>
        <begin position="451"/>
        <end position="460"/>
    </location>
</feature>
<proteinExistence type="predicted"/>
<keyword evidence="6" id="KW-1185">Reference proteome</keyword>
<feature type="compositionally biased region" description="Basic and acidic residues" evidence="2">
    <location>
        <begin position="631"/>
        <end position="644"/>
    </location>
</feature>
<sequence>MYATIEPRLIALLNDEPSEAYTASHSLELPPLNRPSIFTADGRPLLLGPDAGTPNGKPAPIPNAQLGPQHAVTLTPPIDDGEKERSEQKQPSEKATTDRALGSSSPQSLRKILDDDTGGAASIPSKKRLIVENSKDDFVQLPQPLKKHKTAKQVVPPIIIGLFEPPPQAALFPPIASSSFHDSHGRNSLNIVSTSVKEVEEPSKCTLPKEIEKKTVATKSSKKRKDVRVRKKWTEEETDNLLLGVYKHGVGNWTDILEDSDFLFNERSGADLKDRFRTCCPAELRENDRNGKGFKQAELTSGQSTLQGKSKSSLMSENILIDDDDLPANPNSVEGSSSKAKKSRAHRRKMADLAQLGIAGPFRKSHRRERRPFTEQEDRAILDGYNLHGPAWTRIQRDPRFHLQTRQPTDLRDRFRNKYPEKFRSEDKGDASSKEHVGTQFEQQPPHVRPIAKDREHSDPDPVANGLQSAIPPVQPVKTSGERRRDRIENENGESATKHPSSSLQSFPSREGLRIQEIISTEDDSSKGMPLQPQTSLYHFKDNFNTFSDPPAMESSEGLAFSQSFDWGGSMTAPFTSNMGEMDISRLLLDETWIDNASSGKEKQSLAEISSIISSGPDNSNVPAFDNMLGDAERIDDLQEHPFG</sequence>
<dbReference type="Pfam" id="PF00249">
    <property type="entry name" value="Myb_DNA-binding"/>
    <property type="match status" value="2"/>
</dbReference>
<reference evidence="5 6" key="1">
    <citation type="submission" date="2018-05" db="EMBL/GenBank/DDBJ databases">
        <title>Genome sequencing and assembly of the regulated plant pathogen Lachnellula willkommii and related sister species for the development of diagnostic species identification markers.</title>
        <authorList>
            <person name="Giroux E."/>
            <person name="Bilodeau G."/>
        </authorList>
    </citation>
    <scope>NUCLEOTIDE SEQUENCE [LARGE SCALE GENOMIC DNA]</scope>
    <source>
        <strain evidence="5 6">CBS 160.35</strain>
    </source>
</reference>
<protein>
    <submittedName>
        <fullName evidence="5">Telobox protein</fullName>
    </submittedName>
</protein>
<comment type="caution">
    <text evidence="5">The sequence shown here is derived from an EMBL/GenBank/DDBJ whole genome shotgun (WGS) entry which is preliminary data.</text>
</comment>
<dbReference type="CDD" id="cd11660">
    <property type="entry name" value="SANT_TRF"/>
    <property type="match status" value="2"/>
</dbReference>
<feature type="compositionally biased region" description="Basic and acidic residues" evidence="2">
    <location>
        <begin position="409"/>
        <end position="437"/>
    </location>
</feature>
<feature type="compositionally biased region" description="Basic and acidic residues" evidence="2">
    <location>
        <begin position="480"/>
        <end position="490"/>
    </location>
</feature>
<keyword evidence="1" id="KW-0539">Nucleus</keyword>
<dbReference type="EMBL" id="QGMI01000059">
    <property type="protein sequence ID" value="TVY48118.1"/>
    <property type="molecule type" value="Genomic_DNA"/>
</dbReference>
<feature type="compositionally biased region" description="Basic residues" evidence="2">
    <location>
        <begin position="339"/>
        <end position="349"/>
    </location>
</feature>
<organism evidence="5 6">
    <name type="scientific">Lachnellula occidentalis</name>
    <dbReference type="NCBI Taxonomy" id="215460"/>
    <lineage>
        <taxon>Eukaryota</taxon>
        <taxon>Fungi</taxon>
        <taxon>Dikarya</taxon>
        <taxon>Ascomycota</taxon>
        <taxon>Pezizomycotina</taxon>
        <taxon>Leotiomycetes</taxon>
        <taxon>Helotiales</taxon>
        <taxon>Lachnaceae</taxon>
        <taxon>Lachnellula</taxon>
    </lineage>
</organism>
<name>A0A8H8S530_9HELO</name>
<feature type="compositionally biased region" description="Polar residues" evidence="2">
    <location>
        <begin position="607"/>
        <end position="622"/>
    </location>
</feature>
<feature type="domain" description="Myb-like" evidence="3">
    <location>
        <begin position="365"/>
        <end position="419"/>
    </location>
</feature>
<dbReference type="InterPro" id="IPR009057">
    <property type="entry name" value="Homeodomain-like_sf"/>
</dbReference>
<evidence type="ECO:0000256" key="2">
    <source>
        <dbReference type="SAM" id="MobiDB-lite"/>
    </source>
</evidence>
<dbReference type="PROSITE" id="PS50090">
    <property type="entry name" value="MYB_LIKE"/>
    <property type="match status" value="2"/>
</dbReference>
<dbReference type="Gene3D" id="1.10.10.60">
    <property type="entry name" value="Homeodomain-like"/>
    <property type="match status" value="1"/>
</dbReference>
<evidence type="ECO:0000313" key="5">
    <source>
        <dbReference type="EMBL" id="TVY48118.1"/>
    </source>
</evidence>
<dbReference type="PANTHER" id="PTHR46734">
    <property type="entry name" value="TELOMERIC REPEAT-BINDING FACTOR 1 TERF1"/>
    <property type="match status" value="1"/>
</dbReference>
<dbReference type="SUPFAM" id="SSF46689">
    <property type="entry name" value="Homeodomain-like"/>
    <property type="match status" value="2"/>
</dbReference>
<dbReference type="Proteomes" id="UP000443090">
    <property type="component" value="Unassembled WGS sequence"/>
</dbReference>